<protein>
    <recommendedName>
        <fullName evidence="3">Secreted protein</fullName>
    </recommendedName>
</protein>
<dbReference type="AlphaFoldDB" id="A0A2M4DEX6"/>
<evidence type="ECO:0000256" key="1">
    <source>
        <dbReference type="SAM" id="SignalP"/>
    </source>
</evidence>
<dbReference type="EMBL" id="GGFL01011956">
    <property type="protein sequence ID" value="MBW76134.1"/>
    <property type="molecule type" value="Transcribed_RNA"/>
</dbReference>
<accession>A0A2M4DEX6</accession>
<feature type="chain" id="PRO_5014863200" description="Secreted protein" evidence="1">
    <location>
        <begin position="33"/>
        <end position="88"/>
    </location>
</feature>
<feature type="signal peptide" evidence="1">
    <location>
        <begin position="1"/>
        <end position="32"/>
    </location>
</feature>
<reference evidence="2" key="1">
    <citation type="submission" date="2018-01" db="EMBL/GenBank/DDBJ databases">
        <title>An insight into the sialome of Amazonian anophelines.</title>
        <authorList>
            <person name="Ribeiro J.M."/>
            <person name="Scarpassa V."/>
            <person name="Calvo E."/>
        </authorList>
    </citation>
    <scope>NUCLEOTIDE SEQUENCE</scope>
</reference>
<name>A0A2M4DEX6_ANODA</name>
<sequence>MKLVVADSSELTLTPLVLLLLLLLPPAAMVSGNIFRNCDVGRNRRSRRCILGVPTVPPALVLLLLLLPPAPTPVALSFIRLPAPELPP</sequence>
<proteinExistence type="predicted"/>
<keyword evidence="1" id="KW-0732">Signal</keyword>
<evidence type="ECO:0008006" key="3">
    <source>
        <dbReference type="Google" id="ProtNLM"/>
    </source>
</evidence>
<organism evidence="2">
    <name type="scientific">Anopheles darlingi</name>
    <name type="common">Mosquito</name>
    <dbReference type="NCBI Taxonomy" id="43151"/>
    <lineage>
        <taxon>Eukaryota</taxon>
        <taxon>Metazoa</taxon>
        <taxon>Ecdysozoa</taxon>
        <taxon>Arthropoda</taxon>
        <taxon>Hexapoda</taxon>
        <taxon>Insecta</taxon>
        <taxon>Pterygota</taxon>
        <taxon>Neoptera</taxon>
        <taxon>Endopterygota</taxon>
        <taxon>Diptera</taxon>
        <taxon>Nematocera</taxon>
        <taxon>Culicoidea</taxon>
        <taxon>Culicidae</taxon>
        <taxon>Anophelinae</taxon>
        <taxon>Anopheles</taxon>
    </lineage>
</organism>
<evidence type="ECO:0000313" key="2">
    <source>
        <dbReference type="EMBL" id="MBW76134.1"/>
    </source>
</evidence>